<evidence type="ECO:0000256" key="1">
    <source>
        <dbReference type="ARBA" id="ARBA00004326"/>
    </source>
</evidence>
<dbReference type="GeneTree" id="ENSGT00940000155507"/>
<organism evidence="20 21">
    <name type="scientific">Esox lucius</name>
    <name type="common">Northern pike</name>
    <dbReference type="NCBI Taxonomy" id="8010"/>
    <lineage>
        <taxon>Eukaryota</taxon>
        <taxon>Metazoa</taxon>
        <taxon>Chordata</taxon>
        <taxon>Craniata</taxon>
        <taxon>Vertebrata</taxon>
        <taxon>Euteleostomi</taxon>
        <taxon>Actinopterygii</taxon>
        <taxon>Neopterygii</taxon>
        <taxon>Teleostei</taxon>
        <taxon>Protacanthopterygii</taxon>
        <taxon>Esociformes</taxon>
        <taxon>Esocidae</taxon>
        <taxon>Esox</taxon>
    </lineage>
</organism>
<dbReference type="InterPro" id="IPR035761">
    <property type="entry name" value="SPRY1_RyR"/>
</dbReference>
<dbReference type="GO" id="GO:0005509">
    <property type="term" value="F:calcium ion binding"/>
    <property type="evidence" value="ECO:0007669"/>
    <property type="project" value="InterPro"/>
</dbReference>
<evidence type="ECO:0000256" key="11">
    <source>
        <dbReference type="ARBA" id="ARBA00023136"/>
    </source>
</evidence>
<dbReference type="InterPro" id="IPR013662">
    <property type="entry name" value="RIH_assoc-dom"/>
</dbReference>
<evidence type="ECO:0000256" key="10">
    <source>
        <dbReference type="ARBA" id="ARBA00023065"/>
    </source>
</evidence>
<dbReference type="Gene3D" id="6.20.350.10">
    <property type="match status" value="1"/>
</dbReference>
<dbReference type="InterPro" id="IPR035762">
    <property type="entry name" value="SPRY3_RyR"/>
</dbReference>
<feature type="transmembrane region" description="Helical" evidence="16">
    <location>
        <begin position="4320"/>
        <end position="4340"/>
    </location>
</feature>
<keyword evidence="4" id="KW-0107">Calcium channel</keyword>
<feature type="domain" description="EF-hand" evidence="18">
    <location>
        <begin position="3857"/>
        <end position="3883"/>
    </location>
</feature>
<reference evidence="20" key="3">
    <citation type="submission" date="2025-08" db="UniProtKB">
        <authorList>
            <consortium name="Ensembl"/>
        </authorList>
    </citation>
    <scope>IDENTIFICATION</scope>
</reference>
<evidence type="ECO:0000256" key="4">
    <source>
        <dbReference type="ARBA" id="ARBA00022673"/>
    </source>
</evidence>
<feature type="domain" description="MIR" evidence="19">
    <location>
        <begin position="87"/>
        <end position="142"/>
    </location>
</feature>
<dbReference type="SUPFAM" id="SSF82109">
    <property type="entry name" value="MIR domain"/>
    <property type="match status" value="2"/>
</dbReference>
<reference evidence="21" key="1">
    <citation type="journal article" date="2014" name="PLoS ONE">
        <title>The genome and linkage map of the northern pike (Esox lucius): conserved synteny revealed between the salmonid sister group and the Neoteleostei.</title>
        <authorList>
            <person name="Rondeau E.B."/>
            <person name="Minkley D.R."/>
            <person name="Leong J.S."/>
            <person name="Messmer A.M."/>
            <person name="Jantzen J.R."/>
            <person name="von Schalburg K.R."/>
            <person name="Lemon C."/>
            <person name="Bird N.H."/>
            <person name="Koop B.F."/>
        </authorList>
    </citation>
    <scope>NUCLEOTIDE SEQUENCE</scope>
</reference>
<proteinExistence type="predicted"/>
<reference evidence="20" key="2">
    <citation type="submission" date="2020-02" db="EMBL/GenBank/DDBJ databases">
        <title>Esox lucius (northern pike) genome, fEsoLuc1, primary haplotype.</title>
        <authorList>
            <person name="Myers G."/>
            <person name="Karagic N."/>
            <person name="Meyer A."/>
            <person name="Pippel M."/>
            <person name="Reichard M."/>
            <person name="Winkler S."/>
            <person name="Tracey A."/>
            <person name="Sims Y."/>
            <person name="Howe K."/>
            <person name="Rhie A."/>
            <person name="Formenti G."/>
            <person name="Durbin R."/>
            <person name="Fedrigo O."/>
            <person name="Jarvis E.D."/>
        </authorList>
    </citation>
    <scope>NUCLEOTIDE SEQUENCE [LARGE SCALE GENOMIC DNA]</scope>
</reference>
<keyword evidence="3" id="KW-0109">Calcium transport</keyword>
<dbReference type="InterPro" id="IPR000699">
    <property type="entry name" value="RIH_dom"/>
</dbReference>
<dbReference type="Ensembl" id="ENSELUT00000073388.2">
    <property type="protein sequence ID" value="ENSELUP00000063887.2"/>
    <property type="gene ID" value="ENSELUG00000019476.3"/>
</dbReference>
<feature type="domain" description="B30.2/SPRY" evidence="17">
    <location>
        <begin position="561"/>
        <end position="786"/>
    </location>
</feature>
<evidence type="ECO:0000313" key="20">
    <source>
        <dbReference type="Ensembl" id="ENSELUP00000063887.2"/>
    </source>
</evidence>
<feature type="domain" description="MIR" evidence="19">
    <location>
        <begin position="149"/>
        <end position="194"/>
    </location>
</feature>
<dbReference type="GO" id="GO:0006941">
    <property type="term" value="P:striated muscle contraction"/>
    <property type="evidence" value="ECO:0007669"/>
    <property type="project" value="TreeGrafter"/>
</dbReference>
<evidence type="ECO:0000256" key="7">
    <source>
        <dbReference type="ARBA" id="ARBA00022837"/>
    </source>
</evidence>
<dbReference type="Pfam" id="PF08709">
    <property type="entry name" value="Ins145_P3_rec"/>
    <property type="match status" value="1"/>
</dbReference>
<dbReference type="Gene3D" id="1.10.490.160">
    <property type="match status" value="2"/>
</dbReference>
<dbReference type="GO" id="GO:0005219">
    <property type="term" value="F:ryanodine-sensitive calcium-release channel activity"/>
    <property type="evidence" value="ECO:0007669"/>
    <property type="project" value="InterPro"/>
</dbReference>
<dbReference type="FunFam" id="1.25.10.30:FF:000002">
    <property type="entry name" value="ryanodine receptor isoform X2"/>
    <property type="match status" value="1"/>
</dbReference>
<dbReference type="InterPro" id="IPR001870">
    <property type="entry name" value="B30.2/SPRY"/>
</dbReference>
<feature type="transmembrane region" description="Helical" evidence="16">
    <location>
        <begin position="4377"/>
        <end position="4403"/>
    </location>
</feature>
<dbReference type="Gene3D" id="1.25.10.30">
    <property type="entry name" value="IP3 receptor type 1 binding core, RIH domain"/>
    <property type="match status" value="1"/>
</dbReference>
<dbReference type="FunFam" id="1.10.490.160:FF:000003">
    <property type="entry name" value="Ryanodine receptor, isoform E"/>
    <property type="match status" value="1"/>
</dbReference>
<dbReference type="FunFam" id="1.10.287.70:FF:000017">
    <property type="entry name" value="ryanodine receptor isoform X2"/>
    <property type="match status" value="1"/>
</dbReference>
<evidence type="ECO:0008006" key="22">
    <source>
        <dbReference type="Google" id="ProtNLM"/>
    </source>
</evidence>
<dbReference type="InterPro" id="IPR014821">
    <property type="entry name" value="Ins145_P3_rcpt"/>
</dbReference>
<dbReference type="PANTHER" id="PTHR46399">
    <property type="entry name" value="B30.2/SPRY DOMAIN-CONTAINING PROTEIN"/>
    <property type="match status" value="1"/>
</dbReference>
<dbReference type="GO" id="GO:0014808">
    <property type="term" value="P:release of sequestered calcium ion into cytosol by sarcoplasmic reticulum"/>
    <property type="evidence" value="ECO:0007669"/>
    <property type="project" value="TreeGrafter"/>
</dbReference>
<dbReference type="InterPro" id="IPR015925">
    <property type="entry name" value="Ryanodine_IP3_receptor"/>
</dbReference>
<dbReference type="InterPro" id="IPR013320">
    <property type="entry name" value="ConA-like_dom_sf"/>
</dbReference>
<evidence type="ECO:0000259" key="19">
    <source>
        <dbReference type="PROSITE" id="PS50919"/>
    </source>
</evidence>
<dbReference type="Pfam" id="PF21119">
    <property type="entry name" value="RYDR_Jsol"/>
    <property type="match status" value="1"/>
</dbReference>
<keyword evidence="6" id="KW-0677">Repeat</keyword>
<dbReference type="GO" id="GO:0006874">
    <property type="term" value="P:intracellular calcium ion homeostasis"/>
    <property type="evidence" value="ECO:0007669"/>
    <property type="project" value="InterPro"/>
</dbReference>
<evidence type="ECO:0000256" key="6">
    <source>
        <dbReference type="ARBA" id="ARBA00022737"/>
    </source>
</evidence>
<dbReference type="GO" id="GO:0042383">
    <property type="term" value="C:sarcolemma"/>
    <property type="evidence" value="ECO:0007669"/>
    <property type="project" value="TreeGrafter"/>
</dbReference>
<dbReference type="Gene3D" id="1.10.287.70">
    <property type="match status" value="1"/>
</dbReference>
<evidence type="ECO:0000256" key="3">
    <source>
        <dbReference type="ARBA" id="ARBA00022568"/>
    </source>
</evidence>
<dbReference type="GO" id="GO:0005790">
    <property type="term" value="C:smooth endoplasmic reticulum"/>
    <property type="evidence" value="ECO:0007669"/>
    <property type="project" value="TreeGrafter"/>
</dbReference>
<feature type="compositionally biased region" description="Basic and acidic residues" evidence="15">
    <location>
        <begin position="1740"/>
        <end position="1757"/>
    </location>
</feature>
<protein>
    <recommendedName>
        <fullName evidence="22">Ryanodine receptor 3</fullName>
    </recommendedName>
</protein>
<dbReference type="InterPro" id="IPR048581">
    <property type="entry name" value="RYDR_Jsol"/>
</dbReference>
<dbReference type="Proteomes" id="UP000265140">
    <property type="component" value="Chromosome 23"/>
</dbReference>
<dbReference type="Pfam" id="PF01365">
    <property type="entry name" value="RYDR_ITPR"/>
    <property type="match status" value="2"/>
</dbReference>
<evidence type="ECO:0000313" key="21">
    <source>
        <dbReference type="Proteomes" id="UP000265140"/>
    </source>
</evidence>
<dbReference type="FunFam" id="2.60.120.920:FF:000002">
    <property type="entry name" value="ryanodine receptor isoform X2"/>
    <property type="match status" value="1"/>
</dbReference>
<name>A0A6Q2YEJ6_ESOLU</name>
<keyword evidence="9 16" id="KW-1133">Transmembrane helix</keyword>
<dbReference type="GO" id="GO:0034704">
    <property type="term" value="C:calcium channel complex"/>
    <property type="evidence" value="ECO:0007669"/>
    <property type="project" value="TreeGrafter"/>
</dbReference>
<keyword evidence="5 16" id="KW-0812">Transmembrane</keyword>
<dbReference type="PRINTS" id="PR00795">
    <property type="entry name" value="RYANODINER"/>
</dbReference>
<evidence type="ECO:0000259" key="18">
    <source>
        <dbReference type="PROSITE" id="PS50222"/>
    </source>
</evidence>
<dbReference type="Pfam" id="PF02815">
    <property type="entry name" value="MIR"/>
    <property type="match status" value="1"/>
</dbReference>
<evidence type="ECO:0000256" key="13">
    <source>
        <dbReference type="ARBA" id="ARBA00023303"/>
    </source>
</evidence>
<keyword evidence="11 16" id="KW-0472">Membrane</keyword>
<keyword evidence="13" id="KW-0407">Ion channel</keyword>
<dbReference type="PANTHER" id="PTHR46399:SF9">
    <property type="entry name" value="RYANODINE RECEPTOR 3"/>
    <property type="match status" value="1"/>
</dbReference>
<dbReference type="GO" id="GO:0030018">
    <property type="term" value="C:Z disc"/>
    <property type="evidence" value="ECO:0007669"/>
    <property type="project" value="TreeGrafter"/>
</dbReference>
<evidence type="ECO:0000256" key="15">
    <source>
        <dbReference type="SAM" id="MobiDB-lite"/>
    </source>
</evidence>
<dbReference type="FunFam" id="2.60.120.920:FF:000003">
    <property type="entry name" value="ryanodine receptor isoform X2"/>
    <property type="match status" value="1"/>
</dbReference>
<keyword evidence="7" id="KW-0106">Calcium</keyword>
<dbReference type="Bgee" id="ENSELUG00000019476">
    <property type="expression patterns" value="Expressed in bone element and 11 other cell types or tissues"/>
</dbReference>
<dbReference type="InterPro" id="IPR011992">
    <property type="entry name" value="EF-hand-dom_pair"/>
</dbReference>
<comment type="subcellular location">
    <subcellularLocation>
        <location evidence="1">Sarcoplasmic reticulum membrane</location>
        <topology evidence="1">Multi-pass membrane protein</topology>
    </subcellularLocation>
</comment>
<dbReference type="SMART" id="SM00472">
    <property type="entry name" value="MIR"/>
    <property type="match status" value="4"/>
</dbReference>
<dbReference type="GO" id="GO:0033017">
    <property type="term" value="C:sarcoplasmic reticulum membrane"/>
    <property type="evidence" value="ECO:0007669"/>
    <property type="project" value="UniProtKB-SubCell"/>
</dbReference>
<accession>A0A6Q2YEJ6</accession>
<dbReference type="Pfam" id="PF00520">
    <property type="entry name" value="Ion_trans"/>
    <property type="match status" value="1"/>
</dbReference>
<evidence type="ECO:0000256" key="12">
    <source>
        <dbReference type="ARBA" id="ARBA00023286"/>
    </source>
</evidence>
<dbReference type="FunFam" id="1.10.238.10:FF:000040">
    <property type="entry name" value="Ryanodine receptor 2"/>
    <property type="match status" value="1"/>
</dbReference>
<dbReference type="Pfam" id="PF00622">
    <property type="entry name" value="SPRY"/>
    <property type="match status" value="3"/>
</dbReference>
<dbReference type="InterPro" id="IPR035910">
    <property type="entry name" value="RyR/IP3R_RIH_dom_sf"/>
</dbReference>
<keyword evidence="8" id="KW-0703">Sarcoplasmic reticulum</keyword>
<dbReference type="CDD" id="cd12878">
    <property type="entry name" value="SPRY2_RyR"/>
    <property type="match status" value="1"/>
</dbReference>
<dbReference type="Pfam" id="PF06459">
    <property type="entry name" value="RR_TM4-6"/>
    <property type="match status" value="1"/>
</dbReference>
<dbReference type="Gene3D" id="2.60.120.920">
    <property type="match status" value="3"/>
</dbReference>
<dbReference type="InterPro" id="IPR036300">
    <property type="entry name" value="MIR_dom_sf"/>
</dbReference>
<evidence type="ECO:0000259" key="17">
    <source>
        <dbReference type="PROSITE" id="PS50188"/>
    </source>
</evidence>
<evidence type="ECO:0000256" key="9">
    <source>
        <dbReference type="ARBA" id="ARBA00022989"/>
    </source>
</evidence>
<feature type="domain" description="B30.2/SPRY" evidence="17">
    <location>
        <begin position="1002"/>
        <end position="1197"/>
    </location>
</feature>
<evidence type="ECO:0000256" key="16">
    <source>
        <dbReference type="SAM" id="Phobius"/>
    </source>
</evidence>
<dbReference type="FunFam" id="2.80.10.50:FF:000006">
    <property type="entry name" value="Ryanodine receptor 2 (Cardiac)"/>
    <property type="match status" value="1"/>
</dbReference>
<reference evidence="20" key="4">
    <citation type="submission" date="2025-09" db="UniProtKB">
        <authorList>
            <consortium name="Ensembl"/>
        </authorList>
    </citation>
    <scope>IDENTIFICATION</scope>
</reference>
<evidence type="ECO:0000256" key="14">
    <source>
        <dbReference type="ARBA" id="ARBA00036634"/>
    </source>
</evidence>
<comment type="catalytic activity">
    <reaction evidence="14">
        <text>Ca(2+)(in) = Ca(2+)(out)</text>
        <dbReference type="Rhea" id="RHEA:29671"/>
        <dbReference type="ChEBI" id="CHEBI:29108"/>
    </reaction>
</comment>
<dbReference type="CDD" id="cd12877">
    <property type="entry name" value="SPRY1_RyR"/>
    <property type="match status" value="1"/>
</dbReference>
<dbReference type="InterPro" id="IPR009460">
    <property type="entry name" value="Ryanrecept_TM4-6"/>
</dbReference>
<dbReference type="InterPro" id="IPR005821">
    <property type="entry name" value="Ion_trans_dom"/>
</dbReference>
<keyword evidence="21" id="KW-1185">Reference proteome</keyword>
<dbReference type="Gene3D" id="2.80.10.50">
    <property type="match status" value="2"/>
</dbReference>
<sequence>TINGTEDDEVVLQSVATIQKENRKFCLSVEGLGNRLCFLEPTSEAKYVPPDLCICCFILEQSLSVRALQEMLAHTGPNEGAAQGGGHRTLLYGHAILLRHSFSGMYLTCLKTSRSLTDKLSFDVGLQEDSIGESCWWTIHPASKQRSEGEKVRIGDDLILVSVSTERYLHLSISNGSFQVDASFMQTLWNVQPTCSGSNVAVGFLCGGHVMRLCHGHDESLTIPGSKASEMEQRIVNYEMGKGTSRARSLWRLEPLRIGWSGSHIRYGQAFRLRHLSTGHYLALTEDHGLVLQDRGKSDTKSTAFCFRATKEKIEAGTKNRDMEGMGVAEIKYGDSVCFVMHVATGLWLSYQAPDAKASRIGPLKRRACLHAEGHMDDGLTLQRCQHEEARAVRIIRNTTVLFSQFIRGLDSIAGDKNVEVSLPDLDEVLQTLDDLIEYFKQPDSELEHEEKQTLLRSLIKRQDLFKEEGMLTLLVKCIDRLNLYNSAAHFGEHAGEEAGAAWKNILNLLYELLASLIKGNRNNCTQFSKNLDWLVSKLERLESSSGILEVLHCILIESPEALNIIQKAHIKSIISLLYKHGRNHKILDVLCSLCVCNGVAVRANQNLICDHLLPKRDLLLQTRLVNDVQSMRPNIFLGMAEGSAQYRKWYYELMIDQVDHFVTSEPSHLRVGWASSKGYAPYPGGGEGWGGNGVGDDLYSYSFDGLHLWSGRVPRAVASINQHLLNSDDVVSCCLDLGAPSISFRINGQPVQGMFEDFNTDGFFFPVVSFSAGVKVRFLLGGRHGDFKFLPPAGYSPCYEALLPKEKMSVEAVKDYKRDHGGVRDLLGTTQLLSQASFIPTPVDTSQIVLPSHLENVRDRLAENIHELWGMNKIELGWSYGKVRDDNKRQHPCLVDFTKLPETESNYNLQMSSETLKTLLALGCHVAQTNVNAVDDLKKVKLPKEYVMSNGYKPTPLDLSEVKLTAGQEVLVDKLAENAHNVWAKDRIKQGWTYGIQQDVKSRRNPRLVPYALLDERTKKSNRDSLREAIRTLVGYGYNIDPPDQEACHVVERQSIETIRFFRVEQTYAVKTGKWYFEFEAVTGGDMRVGWARPGCRSDFDLGMDDQAFVFDGFKARRMHMGATSFGRSWSPGDVVGCMISMEDKSMMFTLNGELLITNKGSELCFIDFETEDGFIPVCCITQSQVGRMNLGKDASTFKYYTMCGLQEGFEPFAVNMNREVTMWFSKRLPTFVNIPKDHLHIEVTRIDGTVDNPPCLKVTHKTFGTQQSNSDMLYCRLSMPVEFHARDVNAEESQKLSITTYFHSVRVFAGQDPASVWVGWVTPDYHYISKNFSLNKTRTVTVTLGDERGRVHESVRRSNCYMVCAGDVASASHSSSRSNVDLEIGCFVNLATGLIAFTANGKELATTYEVESNTKLFPAVFVRPTSPNLFQFEFVKIKNAMPLSSAIFKSELRNPVPQCPPRLDIQTMVSVLWSRMPNHFLTVETARVSERHGWVVQCLEPLQMLAVHIPEENRCLDILELSEDEGLRAFHYHTLKLYCALCALGNTRVAHALCSHLDQSQLLYTINNQYLSGMLREGFYDVLISIHLETAKDARLMMNNEFIIPVTDETRSIKLFPDESKRHSLPGVGLSTSLKPRLNFSPLSFITTKKTHPHIPLGILKDKAISMLTEAVQGGGSHIRDPVGGSVEFQFVPILKLIGTLLIMGVLTSEEVRLILLLIDPNVFGDPPEEEAKVEEAVAVGEKEDVSSNEEKAVEAGEEENKEVKPPVKGLLEKTLPESVKRQMCELLHYFCDCELKQRIEAIVSFSDGFVSKLQFNQKFRYNELMLALNMSAAVTAKKTKEFRSPPQEQINILLNFSAGEDCPCPEEIREELYSFHDELRLHCGIPVEEEEEEQDKSIKGRLLALLYKIKGPPKKKDEQPTEEEQAAPTNLKELISQTMASWAQECSIQDPELVRVMFSLLRRQYDGVGALLRALRKSYTISAASVQDCVNLLASLGQIRSLLAVRMGKEEEKLMIDGLGDIMNNKVFYQHPNLMRVLGMHETVMEVMVNVLGGDKSQEIAFPKMVASCCRFLCYFCRISRQNQKAMFDHLSYLLENSSVGLASPAMRGSTPLDVAASSVMDNNSLALALEEPDLEKVVTYLAGCGLQSCAMLLAKGYPDIGWNPIEGERYLSFLRFAVFCNGESVEENSNVVVKLLIRRPECFGPALRGEGGNGLLAAMLEAIKISEDPALDLPSTAKIHKVWEDEEEEEVAHTGNAIMSFYSALIDLLGRCAPEMHLINKGKGEALRIRAILRSLVPTTDLVGIISIPLKMPTVNKDGTVKEPDMSASFCPDHKAPMVLFLDRVYGVEDQTFLLHLLEVGFLPDLRASASLDTDVLSTTETALAMNRYIGSAVLPLLTRCADQFAGTEHYATLIDSTLHTIYRLSKGRSLTKAQRDSIEECLLAICKHLRPSMMQQLLRRLVFDVPLLTEYCKMPLRLLTEHYEQSWKYYCIPSGMGISGMASDDELLLTKKLFWGIFDSLSAKRFDPDLFKTAMACLSAIAGAVPPDYVDASPSATLEKQVSVDAHGNFDPKPINTANISLPEKLDYIANKFAEQSHIKCGTRRGVTLEAKTHPLLKPYKSLSEKEKESYRWPVKESLKSMLAMGWNIERTKEGEAMLIEKQIKMSESTQDNDNGFIPESPMDLSNITLSRELQSMVEVVAENYHNIWAKKKKIELDGKGGGTHSLLVPYDTLTAKEKYRDREKAQDLFKFLQINGYTITRGVKDMEQDSSSMEKRFAFTFLKRLLKYVDSAQEFIAHLEAMATSGKTDKSPHDQQIKFFAKVLLPLIDTYFKNHSMYFLSTPSKNLSSSGYASNKEKEMATSLFCKMAALVRHRISLFGSDTGIMVSCLLILAHSLDTRTVMKSGSELVKAGVRTFFENAAEDLEKTLEMLKLGKFSHSRSQMKCLSQNISYATTALLPILTGLFEHITMHKFGVQLLVDDVQLSCYRIVTCLYTLGTGKYIYVERHLPALGECLATLVGAMPAAFLEPDLNAHNPLSVFNTKTPRERAILSMPDSVVEMCPEMPRLDGLLKDINDISESGARYTEMPQVIEVILPMLCTYLSHWWEKGPENSAPDAACCTTVCSNHLSIILGNILKILNNNLGIDDAPWMKRIAVYSQPIICKAAADLLKSHFLPTLEKLRKKTVKVRSEEELLKADIKGDTQEAELLILDEFAVLCRDLYAFYPMLIRYVDNNRSRWLKRPNAQSNELFNMVAEIFILWCKSHNFKREEQNFVVQNEINNLSFLTGESKTKMSKSGGDQDRKHKRRRGELYSVQTSLIVAALKKMLPIGLNMCTPGDQELISLAKTRYSLKDTDDEVKDQLRANLHLRDKSDDLAVQWQMNLYKDVVVESDEPTEADNIVDRVQSISAAIYHLEQVEQPLRIKKCILQKLLSKQRKRAVVACFRMAPLYNLPRHRSINLFMLGYQRLWIEAEDYSFEERLVQDLAIVEEEEEDEVEVQPDPLHQLILHFSHNALTERRCGNNQLMKYPEKEMEKQKILYQQARLHARGAAEMVLQMISASKGESPMVTCTLKLGISILNGGNVLVQQKMLDYLKEKRDAGFFKSLSGLMQSCSVLDLNAFERQNKAEGLGMVTEEGSSKYKGTKVLTNDDFTKDLFRFLQLLCEGHNGDFQNFLRTQTGNTTTVNIIISTVDYLLRLQESISDFYWYYSGKDIIDEHGQENFSKALAVAKQIFNSLTEYIQGPCIGNQQSLAHSRLWDAVVGFLHVFANMQMKLSQDSSQIELLKELMDLQKDMVVMMLSLLEGNVVNGTIGKQMVDTLVESSSNVEMILKFFDMFLKIKDLTTSDNFREYDPDNKGVISKKEFQKSMENQKQYTQSEIEFLLSCAEADENDMFNYEEFVERFHEPAKDIGFNVAVLLTNLSEHMPHDPRLATFLEPAESVLNYFEPYLGRIEIMGGGKRIERVYFEISESSRTQWEKPQVKESKRQFIFDVVNEGGESEKMEMFVNFCEDTIFEMQLASQISEPDVVERPEEDEEEVHSFFEELAEEQEESELEASSAFNMACVSAKKKFSKFKQTLTFKNLKKKYKKFKKLSIKEMIHGFFSFFWMIFTGFFKGIYSIIFGFFHLIWSSMFGGGLVEGAKNMKVTDILGNMPDPTQFGIHGDVLETEKAEVGDSVSGGTDQAIVPVDKAEQDILMELINPAPKKGEGLKHVDPGLGDMAESQTVEKKNLTSTFEKKASTPKPWPQHETNTSSYKAMVEELKEAVAEEKPVPKSRNGQAKEAPTSFFASFFVGLEVYQTKMLNTLARNFYNMRFLALFVAFAINFILLFYRVTGDGSDNDEDDSWTSSDDEEEGDDEYFVLEESTGYMAPMLCFLALFHTALSTLCLVGYYFLKVPLVVFKREKGIARKLEFDGLYITEQPSDDDITGQWDRLVINTPSFPNNYWDKFIKRKVINKYGDMYGAVRIAELLGLDKSALDFDPTQETVAEEGSLVSWLSSIDTKYHIWKMGVVLTDNSFLYLIWYATMSILGHFNNFFFAAHLLDIAMGFKTLRTILSSVTHNGKQLVLTVGLLAVVVYLYTVVAFNFFRKFYNKSEDEAAPDMKCDDMMTCYLFHLYAGVRAGGGIGDELEDPAGDPYELWRILFDITFFFFVIVILLAIIQGLIIDAFGELRDQQEQVKEDMETKCFICGIGNDYFDTTPHGFETHTLQEHNLANYLFFLMYLINKDETEHTGQESYVWKMYQERCWDFFPAGDCFRKQYEDLLG</sequence>
<gene>
    <name evidence="20" type="primary">RYR3</name>
</gene>
<dbReference type="InterPro" id="IPR003032">
    <property type="entry name" value="Ryanodine_rcpt"/>
</dbReference>
<feature type="domain" description="MIR" evidence="19">
    <location>
        <begin position="262"/>
        <end position="317"/>
    </location>
</feature>
<dbReference type="SUPFAM" id="SSF100909">
    <property type="entry name" value="IP3 receptor type 1 binding core, domain 2"/>
    <property type="match status" value="2"/>
</dbReference>
<dbReference type="SUPFAM" id="SSF47473">
    <property type="entry name" value="EF-hand"/>
    <property type="match status" value="1"/>
</dbReference>
<keyword evidence="2" id="KW-0813">Transport</keyword>
<keyword evidence="10" id="KW-0406">Ion transport</keyword>
<dbReference type="InterPro" id="IPR003877">
    <property type="entry name" value="SPRY_dom"/>
</dbReference>
<evidence type="ECO:0000256" key="5">
    <source>
        <dbReference type="ARBA" id="ARBA00022692"/>
    </source>
</evidence>
<dbReference type="InterPro" id="IPR013333">
    <property type="entry name" value="Ryan_recept"/>
</dbReference>
<dbReference type="PROSITE" id="PS50222">
    <property type="entry name" value="EF_HAND_2"/>
    <property type="match status" value="1"/>
</dbReference>
<dbReference type="Pfam" id="PF02026">
    <property type="entry name" value="RyR"/>
    <property type="match status" value="4"/>
</dbReference>
<dbReference type="CDD" id="cd12879">
    <property type="entry name" value="SPRY3_RyR"/>
    <property type="match status" value="1"/>
</dbReference>
<dbReference type="PROSITE" id="PS50919">
    <property type="entry name" value="MIR"/>
    <property type="match status" value="3"/>
</dbReference>
<dbReference type="InterPro" id="IPR002048">
    <property type="entry name" value="EF_hand_dom"/>
</dbReference>
<dbReference type="Gene3D" id="1.10.238.10">
    <property type="entry name" value="EF-hand"/>
    <property type="match status" value="1"/>
</dbReference>
<feature type="transmembrane region" description="Helical" evidence="16">
    <location>
        <begin position="4575"/>
        <end position="4597"/>
    </location>
</feature>
<dbReference type="InterPro" id="IPR035764">
    <property type="entry name" value="SPRY2_RyR"/>
</dbReference>
<feature type="region of interest" description="Disordered" evidence="15">
    <location>
        <begin position="1740"/>
        <end position="1768"/>
    </location>
</feature>
<dbReference type="SUPFAM" id="SSF49899">
    <property type="entry name" value="Concanavalin A-like lectins/glucanases"/>
    <property type="match status" value="2"/>
</dbReference>
<feature type="transmembrane region" description="Helical" evidence="16">
    <location>
        <begin position="4527"/>
        <end position="4552"/>
    </location>
</feature>
<dbReference type="InterPro" id="IPR043136">
    <property type="entry name" value="B30.2/SPRY_sf"/>
</dbReference>
<evidence type="ECO:0000256" key="2">
    <source>
        <dbReference type="ARBA" id="ARBA00022448"/>
    </source>
</evidence>
<dbReference type="PROSITE" id="PS50188">
    <property type="entry name" value="B302_SPRY"/>
    <property type="match status" value="3"/>
</dbReference>
<feature type="transmembrane region" description="Helical" evidence="16">
    <location>
        <begin position="4656"/>
        <end position="4679"/>
    </location>
</feature>
<keyword evidence="12" id="KW-1071">Ligand-gated ion channel</keyword>
<dbReference type="SMART" id="SM00449">
    <property type="entry name" value="SPRY"/>
    <property type="match status" value="3"/>
</dbReference>
<dbReference type="InterPro" id="IPR016093">
    <property type="entry name" value="MIR_motif"/>
</dbReference>
<feature type="domain" description="B30.2/SPRY" evidence="17">
    <location>
        <begin position="1226"/>
        <end position="1441"/>
    </location>
</feature>
<dbReference type="Pfam" id="PF08454">
    <property type="entry name" value="RIH_assoc"/>
    <property type="match status" value="1"/>
</dbReference>
<evidence type="ECO:0000256" key="8">
    <source>
        <dbReference type="ARBA" id="ARBA00022951"/>
    </source>
</evidence>